<keyword evidence="1" id="KW-1133">Transmembrane helix</keyword>
<name>A0AAJ5RMZ0_9BACI</name>
<keyword evidence="1" id="KW-0812">Transmembrane</keyword>
<proteinExistence type="predicted"/>
<keyword evidence="2" id="KW-0614">Plasmid</keyword>
<gene>
    <name evidence="2" type="ORF">OU989_23100</name>
</gene>
<dbReference type="AlphaFoldDB" id="A0AAJ5RMZ0"/>
<dbReference type="KEGG" id="liu:OU989_23100"/>
<dbReference type="RefSeq" id="WP_274797616.1">
    <property type="nucleotide sequence ID" value="NZ_CP113528.1"/>
</dbReference>
<dbReference type="Proteomes" id="UP001219585">
    <property type="component" value="Plasmid unnamed"/>
</dbReference>
<dbReference type="EMBL" id="CP113528">
    <property type="protein sequence ID" value="WDV09407.1"/>
    <property type="molecule type" value="Genomic_DNA"/>
</dbReference>
<evidence type="ECO:0000256" key="1">
    <source>
        <dbReference type="SAM" id="Phobius"/>
    </source>
</evidence>
<feature type="transmembrane region" description="Helical" evidence="1">
    <location>
        <begin position="6"/>
        <end position="23"/>
    </location>
</feature>
<evidence type="ECO:0000313" key="3">
    <source>
        <dbReference type="Proteomes" id="UP001219585"/>
    </source>
</evidence>
<sequence length="185" mass="21435">MPNAVAKIFAIILMVVLFYFSTYQNYKKEEDLAYINTSNAVTKFVDNVRLKGFITPSMYEDFVNSLHTGNQVLFNIEIEHEKKQYTPVYSDPANPNSFTGEYKVQYTGIYWDQIKKTLFESNVPYDKRMYKLENGDFFNVYVENKTKFKSTMLFDFLSGGAGTDGPVIAFPYGGMVQNQDWNDKQ</sequence>
<organism evidence="2 3">
    <name type="scientific">Lysinibacillus irui</name>
    <dbReference type="NCBI Taxonomy" id="2998077"/>
    <lineage>
        <taxon>Bacteria</taxon>
        <taxon>Bacillati</taxon>
        <taxon>Bacillota</taxon>
        <taxon>Bacilli</taxon>
        <taxon>Bacillales</taxon>
        <taxon>Bacillaceae</taxon>
        <taxon>Lysinibacillus</taxon>
    </lineage>
</organism>
<evidence type="ECO:0000313" key="2">
    <source>
        <dbReference type="EMBL" id="WDV09407.1"/>
    </source>
</evidence>
<reference evidence="2" key="1">
    <citation type="submission" date="2022-11" db="EMBL/GenBank/DDBJ databases">
        <title>Lysinibacillus irui.</title>
        <authorList>
            <person name="Akintayo S.O."/>
        </authorList>
    </citation>
    <scope>NUCLEOTIDE SEQUENCE</scope>
    <source>
        <strain evidence="2">IRB4-01</strain>
        <plasmid evidence="2">unnamed</plasmid>
    </source>
</reference>
<keyword evidence="1" id="KW-0472">Membrane</keyword>
<accession>A0AAJ5RMZ0</accession>
<protein>
    <submittedName>
        <fullName evidence="2">Uncharacterized protein</fullName>
    </submittedName>
</protein>
<geneLocation type="plasmid" evidence="2 3">
    <name>unnamed</name>
</geneLocation>